<name>A0A7S3YRA2_9EUKA</name>
<accession>A0A7S3YRA2</accession>
<dbReference type="EMBL" id="HBIV01015144">
    <property type="protein sequence ID" value="CAE0659496.1"/>
    <property type="molecule type" value="Transcribed_RNA"/>
</dbReference>
<sequence>MKPDTGNSDKYTRALTYTLCMRIHSPASEYDVRRSFRIGGFSGGLSGDLSIGRREGSTGAEVSKGGMRLLDRFTNSRCPFRLGLRNEAKLDERLVMVIF</sequence>
<evidence type="ECO:0000313" key="1">
    <source>
        <dbReference type="EMBL" id="CAE0659496.1"/>
    </source>
</evidence>
<organism evidence="1">
    <name type="scientific">Lotharella globosa</name>
    <dbReference type="NCBI Taxonomy" id="91324"/>
    <lineage>
        <taxon>Eukaryota</taxon>
        <taxon>Sar</taxon>
        <taxon>Rhizaria</taxon>
        <taxon>Cercozoa</taxon>
        <taxon>Chlorarachniophyceae</taxon>
        <taxon>Lotharella</taxon>
    </lineage>
</organism>
<protein>
    <submittedName>
        <fullName evidence="1">Uncharacterized protein</fullName>
    </submittedName>
</protein>
<reference evidence="1" key="1">
    <citation type="submission" date="2021-01" db="EMBL/GenBank/DDBJ databases">
        <authorList>
            <person name="Corre E."/>
            <person name="Pelletier E."/>
            <person name="Niang G."/>
            <person name="Scheremetjew M."/>
            <person name="Finn R."/>
            <person name="Kale V."/>
            <person name="Holt S."/>
            <person name="Cochrane G."/>
            <person name="Meng A."/>
            <person name="Brown T."/>
            <person name="Cohen L."/>
        </authorList>
    </citation>
    <scope>NUCLEOTIDE SEQUENCE</scope>
    <source>
        <strain evidence="1">CCCM811</strain>
    </source>
</reference>
<gene>
    <name evidence="1" type="ORF">LGLO00237_LOCUS11072</name>
</gene>
<proteinExistence type="predicted"/>
<dbReference type="AlphaFoldDB" id="A0A7S3YRA2"/>